<dbReference type="InterPro" id="IPR024163">
    <property type="entry name" value="Aerotolerance_reg_N"/>
</dbReference>
<dbReference type="InterPro" id="IPR050768">
    <property type="entry name" value="UPF0353/GerABKA_families"/>
</dbReference>
<evidence type="ECO:0000259" key="2">
    <source>
        <dbReference type="PROSITE" id="PS50234"/>
    </source>
</evidence>
<feature type="transmembrane region" description="Helical" evidence="1">
    <location>
        <begin position="300"/>
        <end position="320"/>
    </location>
</feature>
<feature type="domain" description="VWFA" evidence="2">
    <location>
        <begin position="91"/>
        <end position="284"/>
    </location>
</feature>
<dbReference type="InterPro" id="IPR033881">
    <property type="entry name" value="vWA_BatA_type"/>
</dbReference>
<dbReference type="PANTHER" id="PTHR22550">
    <property type="entry name" value="SPORE GERMINATION PROTEIN"/>
    <property type="match status" value="1"/>
</dbReference>
<evidence type="ECO:0000313" key="3">
    <source>
        <dbReference type="EMBL" id="VAW50695.1"/>
    </source>
</evidence>
<name>A0A3B0W494_9ZZZZ</name>
<keyword evidence="1" id="KW-0812">Transmembrane</keyword>
<gene>
    <name evidence="3" type="ORF">MNBD_GAMMA05-2623</name>
</gene>
<dbReference type="SUPFAM" id="SSF53300">
    <property type="entry name" value="vWA-like"/>
    <property type="match status" value="1"/>
</dbReference>
<dbReference type="SMART" id="SM00327">
    <property type="entry name" value="VWA"/>
    <property type="match status" value="1"/>
</dbReference>
<dbReference type="Gene3D" id="3.40.50.410">
    <property type="entry name" value="von Willebrand factor, type A domain"/>
    <property type="match status" value="1"/>
</dbReference>
<dbReference type="PANTHER" id="PTHR22550:SF18">
    <property type="entry name" value="VWFA DOMAIN-CONTAINING PROTEIN"/>
    <property type="match status" value="1"/>
</dbReference>
<organism evidence="3">
    <name type="scientific">hydrothermal vent metagenome</name>
    <dbReference type="NCBI Taxonomy" id="652676"/>
    <lineage>
        <taxon>unclassified sequences</taxon>
        <taxon>metagenomes</taxon>
        <taxon>ecological metagenomes</taxon>
    </lineage>
</organism>
<dbReference type="Pfam" id="PF00092">
    <property type="entry name" value="VWA"/>
    <property type="match status" value="1"/>
</dbReference>
<dbReference type="InterPro" id="IPR036465">
    <property type="entry name" value="vWFA_dom_sf"/>
</dbReference>
<dbReference type="PROSITE" id="PS50234">
    <property type="entry name" value="VWFA"/>
    <property type="match status" value="1"/>
</dbReference>
<dbReference type="CDD" id="cd01467">
    <property type="entry name" value="vWA_BatA_type"/>
    <property type="match status" value="1"/>
</dbReference>
<accession>A0A3B0W494</accession>
<keyword evidence="1" id="KW-1133">Transmembrane helix</keyword>
<dbReference type="InterPro" id="IPR002035">
    <property type="entry name" value="VWF_A"/>
</dbReference>
<dbReference type="Pfam" id="PF07584">
    <property type="entry name" value="BatA"/>
    <property type="match status" value="1"/>
</dbReference>
<reference evidence="3" key="1">
    <citation type="submission" date="2018-06" db="EMBL/GenBank/DDBJ databases">
        <authorList>
            <person name="Zhirakovskaya E."/>
        </authorList>
    </citation>
    <scope>NUCLEOTIDE SEQUENCE</scope>
</reference>
<sequence>MMSFIWPWAFAILPLPFVLRLILPRSKNTDDAALRVPRLSDYKKNENDVLSNAKSRWPLLLYSLAWVCLVIATARPQWTGDTVELPVSGRDLMLAIDISKSMDHPIRHNLRSVSRLTATKAVASDFIEKRIGDRIGLILFGDQAYVQTPLTFDRTTVNILLQEAVTGLAGSATAIGDAIGLAVKRLHAQNKPDSNRINKNINEDRVLILLTDGVSNRGEITPLKAAELAKKMGLKIHTIGIGNRGSRELDENTLRIIAKTTGGRYFRAYNTRDLKNIYALLDELEPVEKDVKSYRPIKSLFYIPLSASFIFAAMLALFSYSPKILSGTFKTNLSNWKKTS</sequence>
<proteinExistence type="predicted"/>
<dbReference type="AlphaFoldDB" id="A0A3B0W494"/>
<evidence type="ECO:0000256" key="1">
    <source>
        <dbReference type="SAM" id="Phobius"/>
    </source>
</evidence>
<dbReference type="EMBL" id="UOFE01000006">
    <property type="protein sequence ID" value="VAW50695.1"/>
    <property type="molecule type" value="Genomic_DNA"/>
</dbReference>
<keyword evidence="1" id="KW-0472">Membrane</keyword>
<protein>
    <submittedName>
        <fullName evidence="3">Aerotolerance protein BatA</fullName>
    </submittedName>
</protein>